<dbReference type="Proteomes" id="UP000002033">
    <property type="component" value="Chromosome"/>
</dbReference>
<keyword evidence="1 3" id="KW-0963">Cytoplasm</keyword>
<reference evidence="5" key="1">
    <citation type="journal article" date="2011" name="J. Bacteriol.">
        <title>Genome sequences of eight morphologically diverse alphaproteobacteria.</title>
        <authorList>
            <consortium name="US DOE Joint Genome Institute"/>
            <person name="Brown P.J."/>
            <person name="Kysela D.T."/>
            <person name="Buechlein A."/>
            <person name="Hemmerich C."/>
            <person name="Brun Y.V."/>
        </authorList>
    </citation>
    <scope>NUCLEOTIDE SEQUENCE [LARGE SCALE GENOMIC DNA]</scope>
    <source>
        <strain evidence="5">ATCC 51888 / DSM 1869 / NCIB 11706 / TK 0415</strain>
    </source>
</reference>
<dbReference type="EMBL" id="CP002083">
    <property type="protein sequence ID" value="ADJ24264.1"/>
    <property type="molecule type" value="Genomic_DNA"/>
</dbReference>
<organism evidence="4 5">
    <name type="scientific">Hyphomicrobium denitrificans (strain ATCC 51888 / DSM 1869 / NCIMB 11706 / TK 0415)</name>
    <dbReference type="NCBI Taxonomy" id="582899"/>
    <lineage>
        <taxon>Bacteria</taxon>
        <taxon>Pseudomonadati</taxon>
        <taxon>Pseudomonadota</taxon>
        <taxon>Alphaproteobacteria</taxon>
        <taxon>Hyphomicrobiales</taxon>
        <taxon>Hyphomicrobiaceae</taxon>
        <taxon>Hyphomicrobium</taxon>
    </lineage>
</organism>
<comment type="subcellular location">
    <subcellularLocation>
        <location evidence="3">Cytoplasm</location>
    </subcellularLocation>
</comment>
<dbReference type="PIRSF" id="PIRSF015626">
    <property type="entry name" value="FdhD"/>
    <property type="match status" value="1"/>
</dbReference>
<proteinExistence type="inferred from homology"/>
<dbReference type="GO" id="GO:0016783">
    <property type="term" value="F:sulfurtransferase activity"/>
    <property type="evidence" value="ECO:0007669"/>
    <property type="project" value="InterPro"/>
</dbReference>
<dbReference type="STRING" id="582899.Hden_2467"/>
<comment type="caution">
    <text evidence="3">Lacks conserved residue(s) required for the propagation of feature annotation.</text>
</comment>
<keyword evidence="5" id="KW-1185">Reference proteome</keyword>
<keyword evidence="2 3" id="KW-0501">Molybdenum cofactor biosynthesis</keyword>
<dbReference type="GO" id="GO:0006777">
    <property type="term" value="P:Mo-molybdopterin cofactor biosynthetic process"/>
    <property type="evidence" value="ECO:0007669"/>
    <property type="project" value="UniProtKB-UniRule"/>
</dbReference>
<evidence type="ECO:0000313" key="4">
    <source>
        <dbReference type="EMBL" id="ADJ24264.1"/>
    </source>
</evidence>
<sequence length="272" mass="29213">MGVMANVISRQGGNESLCSYPALGETVVAGTAQPVTWQLPQETPVALQINSEPYTVMMATPSDLRDFAFGFLIGEGILKDPKEIRGVLEMPGDEGITIDVAVPETALEVSRLARRSIEGRTGCGLCGIEDIASAVRPLPFLDRNWAPSVDAIERAAANLFQHQPMNQHNRSVHGAAWVSRDGEIRLVREDVGRHNALDKLIGALVRDDLDVRDGFVLMTSRCSFELVQKAVTAGIGALVTVSAPTSLALELARKSNLFLAALAKGKPVVFNS</sequence>
<dbReference type="GO" id="GO:0005737">
    <property type="term" value="C:cytoplasm"/>
    <property type="evidence" value="ECO:0007669"/>
    <property type="project" value="UniProtKB-SubCell"/>
</dbReference>
<comment type="function">
    <text evidence="3">Required for formate dehydrogenase (FDH) activity. Acts as a sulfur carrier protein that transfers sulfur from IscS to the molybdenum cofactor prior to its insertion into FDH.</text>
</comment>
<dbReference type="Pfam" id="PF02634">
    <property type="entry name" value="FdhD-NarQ"/>
    <property type="match status" value="1"/>
</dbReference>
<feature type="active site" description="Cysteine persulfide intermediate" evidence="3">
    <location>
        <position position="123"/>
    </location>
</feature>
<dbReference type="Gene3D" id="3.40.140.10">
    <property type="entry name" value="Cytidine Deaminase, domain 2"/>
    <property type="match status" value="1"/>
</dbReference>
<evidence type="ECO:0000256" key="3">
    <source>
        <dbReference type="HAMAP-Rule" id="MF_00187"/>
    </source>
</evidence>
<protein>
    <recommendedName>
        <fullName evidence="3">Sulfur carrier protein FdhD</fullName>
    </recommendedName>
</protein>
<gene>
    <name evidence="3" type="primary">fdhD</name>
    <name evidence="4" type="ordered locus">Hden_2467</name>
</gene>
<accession>D8JSH0</accession>
<dbReference type="InterPro" id="IPR016193">
    <property type="entry name" value="Cytidine_deaminase-like"/>
</dbReference>
<name>D8JSH0_HYPDA</name>
<evidence type="ECO:0000256" key="2">
    <source>
        <dbReference type="ARBA" id="ARBA00023150"/>
    </source>
</evidence>
<comment type="similarity">
    <text evidence="3">Belongs to the FdhD family.</text>
</comment>
<dbReference type="PANTHER" id="PTHR30592">
    <property type="entry name" value="FORMATE DEHYDROGENASE"/>
    <property type="match status" value="1"/>
</dbReference>
<dbReference type="OrthoDB" id="3197277at2"/>
<dbReference type="GO" id="GO:0097163">
    <property type="term" value="F:sulfur carrier activity"/>
    <property type="evidence" value="ECO:0007669"/>
    <property type="project" value="UniProtKB-UniRule"/>
</dbReference>
<dbReference type="KEGG" id="hdn:Hden_2467"/>
<dbReference type="HOGENOM" id="CLU_056887_2_0_5"/>
<dbReference type="HAMAP" id="MF_00187">
    <property type="entry name" value="FdhD"/>
    <property type="match status" value="1"/>
</dbReference>
<dbReference type="SUPFAM" id="SSF53927">
    <property type="entry name" value="Cytidine deaminase-like"/>
    <property type="match status" value="1"/>
</dbReference>
<dbReference type="NCBIfam" id="TIGR00129">
    <property type="entry name" value="fdhD_narQ"/>
    <property type="match status" value="1"/>
</dbReference>
<dbReference type="AlphaFoldDB" id="D8JSH0"/>
<dbReference type="eggNOG" id="COG1526">
    <property type="taxonomic scope" value="Bacteria"/>
</dbReference>
<evidence type="ECO:0000256" key="1">
    <source>
        <dbReference type="ARBA" id="ARBA00022490"/>
    </source>
</evidence>
<dbReference type="Gene3D" id="3.10.20.10">
    <property type="match status" value="1"/>
</dbReference>
<dbReference type="InterPro" id="IPR003786">
    <property type="entry name" value="FdhD"/>
</dbReference>
<dbReference type="PANTHER" id="PTHR30592:SF1">
    <property type="entry name" value="SULFUR CARRIER PROTEIN FDHD"/>
    <property type="match status" value="1"/>
</dbReference>
<evidence type="ECO:0000313" key="5">
    <source>
        <dbReference type="Proteomes" id="UP000002033"/>
    </source>
</evidence>